<dbReference type="PANTHER" id="PTHR21180">
    <property type="entry name" value="ENDONUCLEASE/EXONUCLEASE/PHOSPHATASE FAMILY DOMAIN-CONTAINING PROTEIN 1"/>
    <property type="match status" value="1"/>
</dbReference>
<dbReference type="GO" id="GO:0003677">
    <property type="term" value="F:DNA binding"/>
    <property type="evidence" value="ECO:0007669"/>
    <property type="project" value="InterPro"/>
</dbReference>
<evidence type="ECO:0000313" key="5">
    <source>
        <dbReference type="EMBL" id="VFS52202.1"/>
    </source>
</evidence>
<protein>
    <submittedName>
        <fullName evidence="5">Competence protein ComEA helix-hairpin-helix repeat region</fullName>
    </submittedName>
</protein>
<dbReference type="AlphaFoldDB" id="A0A2C6CY46"/>
<dbReference type="EMBL" id="PDDX01000001">
    <property type="protein sequence ID" value="PHI31609.1"/>
    <property type="molecule type" value="Genomic_DNA"/>
</dbReference>
<proteinExistence type="predicted"/>
<organism evidence="4 6">
    <name type="scientific">Budvicia aquatica</name>
    <dbReference type="NCBI Taxonomy" id="82979"/>
    <lineage>
        <taxon>Bacteria</taxon>
        <taxon>Pseudomonadati</taxon>
        <taxon>Pseudomonadota</taxon>
        <taxon>Gammaproteobacteria</taxon>
        <taxon>Enterobacterales</taxon>
        <taxon>Budviciaceae</taxon>
        <taxon>Budvicia</taxon>
    </lineage>
</organism>
<dbReference type="InterPro" id="IPR010994">
    <property type="entry name" value="RuvA_2-like"/>
</dbReference>
<dbReference type="Proteomes" id="UP000224974">
    <property type="component" value="Unassembled WGS sequence"/>
</dbReference>
<gene>
    <name evidence="4" type="ORF">CRN84_20865</name>
    <name evidence="5" type="ORF">NCTC12282_05715</name>
</gene>
<dbReference type="Gene3D" id="1.10.150.280">
    <property type="entry name" value="AF1531-like domain"/>
    <property type="match status" value="1"/>
</dbReference>
<feature type="chain" id="PRO_5044065399" evidence="2">
    <location>
        <begin position="29"/>
        <end position="115"/>
    </location>
</feature>
<dbReference type="SUPFAM" id="SSF47781">
    <property type="entry name" value="RuvA domain 2-like"/>
    <property type="match status" value="1"/>
</dbReference>
<dbReference type="SMART" id="SM00278">
    <property type="entry name" value="HhH1"/>
    <property type="match status" value="2"/>
</dbReference>
<dbReference type="OrthoDB" id="7510573at2"/>
<feature type="region of interest" description="Disordered" evidence="1">
    <location>
        <begin position="28"/>
        <end position="56"/>
    </location>
</feature>
<reference evidence="4" key="2">
    <citation type="submission" date="2017-09" db="EMBL/GenBank/DDBJ databases">
        <title>FDA dAtabase for Regulatory Grade micrObial Sequences (FDA-ARGOS): Supporting development and validation of Infectious Disease Dx tests.</title>
        <authorList>
            <person name="Minogue T."/>
            <person name="Wolcott M."/>
            <person name="Wasieloski L."/>
            <person name="Aguilar W."/>
            <person name="Moore D."/>
            <person name="Tallon L.J."/>
            <person name="Sadzewicz L."/>
            <person name="Ott S."/>
            <person name="Zhao X."/>
            <person name="Nagaraj S."/>
            <person name="Vavikolanu K."/>
            <person name="Aluvathingal J."/>
            <person name="Nadendla S."/>
            <person name="Sichtig H."/>
        </authorList>
    </citation>
    <scope>NUCLEOTIDE SEQUENCE</scope>
    <source>
        <strain evidence="4">FDAARGOS_387</strain>
    </source>
</reference>
<feature type="signal peptide" evidence="2">
    <location>
        <begin position="1"/>
        <end position="28"/>
    </location>
</feature>
<dbReference type="Proteomes" id="UP000373449">
    <property type="component" value="Unassembled WGS sequence"/>
</dbReference>
<reference evidence="6" key="1">
    <citation type="submission" date="2017-09" db="EMBL/GenBank/DDBJ databases">
        <title>FDA dAtabase for Regulatory Grade micrObial Sequences (FDA-ARGOS): Supporting development and validation of Infectious Disease Dx tests.</title>
        <authorList>
            <person name="Minogue T."/>
            <person name="Wolcott M."/>
            <person name="Wasieloski L."/>
            <person name="Aguilar W."/>
            <person name="Moore D."/>
            <person name="Tallon L."/>
            <person name="Sadzewicz L."/>
            <person name="Ott S."/>
            <person name="Zhao X."/>
            <person name="Nagaraj S."/>
            <person name="Vavikolanu K."/>
            <person name="Aluvathingal J."/>
            <person name="Nadendla S."/>
            <person name="Sichtig H."/>
        </authorList>
    </citation>
    <scope>NUCLEOTIDE SEQUENCE [LARGE SCALE GENOMIC DNA]</scope>
    <source>
        <strain evidence="6">FDAARGOS_387</strain>
    </source>
</reference>
<keyword evidence="6" id="KW-1185">Reference proteome</keyword>
<evidence type="ECO:0000259" key="3">
    <source>
        <dbReference type="SMART" id="SM00278"/>
    </source>
</evidence>
<dbReference type="GO" id="GO:0006281">
    <property type="term" value="P:DNA repair"/>
    <property type="evidence" value="ECO:0007669"/>
    <property type="project" value="InterPro"/>
</dbReference>
<sequence length="115" mass="12376">MKKSSSLFIHLLLSSALLIPAISHSAPAKSTAKESASPTSVMMQEQNESQESQVSLNQATAEQLAEVMEGIGLKKAQNIIGYREKNGPFASIEQLQEVPGIGIATVERNLSRLKL</sequence>
<name>A0A2C6CY46_9GAMM</name>
<evidence type="ECO:0000256" key="1">
    <source>
        <dbReference type="SAM" id="MobiDB-lite"/>
    </source>
</evidence>
<reference evidence="5 7" key="3">
    <citation type="submission" date="2019-03" db="EMBL/GenBank/DDBJ databases">
        <authorList>
            <consortium name="Pathogen Informatics"/>
        </authorList>
    </citation>
    <scope>NUCLEOTIDE SEQUENCE [LARGE SCALE GENOMIC DNA]</scope>
    <source>
        <strain evidence="5 7">NCTC12282</strain>
    </source>
</reference>
<dbReference type="GO" id="GO:0015627">
    <property type="term" value="C:type II protein secretion system complex"/>
    <property type="evidence" value="ECO:0007669"/>
    <property type="project" value="TreeGrafter"/>
</dbReference>
<dbReference type="STRING" id="1111728.GCA_000427805_02250"/>
<dbReference type="InterPro" id="IPR003583">
    <property type="entry name" value="Hlx-hairpin-Hlx_DNA-bd_motif"/>
</dbReference>
<dbReference type="InterPro" id="IPR051675">
    <property type="entry name" value="Endo/Exo/Phosphatase_dom_1"/>
</dbReference>
<feature type="compositionally biased region" description="Low complexity" evidence="1">
    <location>
        <begin position="40"/>
        <end position="56"/>
    </location>
</feature>
<dbReference type="PANTHER" id="PTHR21180:SF32">
    <property type="entry name" value="ENDONUCLEASE_EXONUCLEASE_PHOSPHATASE FAMILY DOMAIN-CONTAINING PROTEIN 1"/>
    <property type="match status" value="1"/>
</dbReference>
<feature type="domain" description="Helix-hairpin-helix DNA-binding motif class 1" evidence="3">
    <location>
        <begin position="93"/>
        <end position="112"/>
    </location>
</feature>
<evidence type="ECO:0000313" key="4">
    <source>
        <dbReference type="EMBL" id="PHI31609.1"/>
    </source>
</evidence>
<dbReference type="RefSeq" id="WP_029094962.1">
    <property type="nucleotide sequence ID" value="NZ_BRLG01000005.1"/>
</dbReference>
<dbReference type="EMBL" id="CAADJA010000002">
    <property type="protein sequence ID" value="VFS52202.1"/>
    <property type="molecule type" value="Genomic_DNA"/>
</dbReference>
<feature type="domain" description="Helix-hairpin-helix DNA-binding motif class 1" evidence="3">
    <location>
        <begin position="63"/>
        <end position="82"/>
    </location>
</feature>
<dbReference type="GO" id="GO:0015628">
    <property type="term" value="P:protein secretion by the type II secretion system"/>
    <property type="evidence" value="ECO:0007669"/>
    <property type="project" value="TreeGrafter"/>
</dbReference>
<dbReference type="NCBIfam" id="TIGR00426">
    <property type="entry name" value="competence protein ComEA helix-hairpin-helix repeat region"/>
    <property type="match status" value="1"/>
</dbReference>
<evidence type="ECO:0000256" key="2">
    <source>
        <dbReference type="SAM" id="SignalP"/>
    </source>
</evidence>
<evidence type="ECO:0000313" key="6">
    <source>
        <dbReference type="Proteomes" id="UP000224974"/>
    </source>
</evidence>
<dbReference type="InterPro" id="IPR004509">
    <property type="entry name" value="Competence_ComEA_HhH"/>
</dbReference>
<evidence type="ECO:0000313" key="7">
    <source>
        <dbReference type="Proteomes" id="UP000373449"/>
    </source>
</evidence>
<accession>A0A2C6CY46</accession>
<keyword evidence="2" id="KW-0732">Signal</keyword>
<dbReference type="Pfam" id="PF12836">
    <property type="entry name" value="HHH_3"/>
    <property type="match status" value="1"/>
</dbReference>